<dbReference type="PANTHER" id="PTHR13947:SF37">
    <property type="entry name" value="LD18367P"/>
    <property type="match status" value="1"/>
</dbReference>
<sequence length="152" mass="17316">MLFEFEEVTTPNRQAYKPLLLMADDSEAMVNTYISEGQLYEARIGDDIIGVLLCAEIEPNVVELKNIALRPTYRGKGIGKEMVATALEMYAQKGYEKMIIGTANCSIDNIALYQKMGFRLYDVKKDFFASYPKPITEFGIRGVDMWMFERAL</sequence>
<dbReference type="AlphaFoldDB" id="A0A1C0YDE1"/>
<evidence type="ECO:0000259" key="2">
    <source>
        <dbReference type="PROSITE" id="PS51186"/>
    </source>
</evidence>
<evidence type="ECO:0000256" key="1">
    <source>
        <dbReference type="ARBA" id="ARBA00022679"/>
    </source>
</evidence>
<comment type="caution">
    <text evidence="3">The sequence shown here is derived from an EMBL/GenBank/DDBJ whole genome shotgun (WGS) entry which is preliminary data.</text>
</comment>
<dbReference type="InterPro" id="IPR016181">
    <property type="entry name" value="Acyl_CoA_acyltransferase"/>
</dbReference>
<evidence type="ECO:0000313" key="3">
    <source>
        <dbReference type="EMBL" id="OCS85206.1"/>
    </source>
</evidence>
<dbReference type="CDD" id="cd04301">
    <property type="entry name" value="NAT_SF"/>
    <property type="match status" value="1"/>
</dbReference>
<name>A0A1C0YDE1_9BACL</name>
<feature type="domain" description="N-acetyltransferase" evidence="2">
    <location>
        <begin position="3"/>
        <end position="136"/>
    </location>
</feature>
<dbReference type="PANTHER" id="PTHR13947">
    <property type="entry name" value="GNAT FAMILY N-ACETYLTRANSFERASE"/>
    <property type="match status" value="1"/>
</dbReference>
<dbReference type="Pfam" id="PF00583">
    <property type="entry name" value="Acetyltransf_1"/>
    <property type="match status" value="1"/>
</dbReference>
<evidence type="ECO:0000313" key="4">
    <source>
        <dbReference type="Proteomes" id="UP000093199"/>
    </source>
</evidence>
<dbReference type="Gene3D" id="3.40.630.30">
    <property type="match status" value="1"/>
</dbReference>
<dbReference type="OrthoDB" id="162775at2"/>
<dbReference type="GO" id="GO:0008080">
    <property type="term" value="F:N-acetyltransferase activity"/>
    <property type="evidence" value="ECO:0007669"/>
    <property type="project" value="InterPro"/>
</dbReference>
<protein>
    <recommendedName>
        <fullName evidence="2">N-acetyltransferase domain-containing protein</fullName>
    </recommendedName>
</protein>
<dbReference type="EMBL" id="MASJ01000015">
    <property type="protein sequence ID" value="OCS85206.1"/>
    <property type="molecule type" value="Genomic_DNA"/>
</dbReference>
<dbReference type="SUPFAM" id="SSF55729">
    <property type="entry name" value="Acyl-CoA N-acyltransferases (Nat)"/>
    <property type="match status" value="1"/>
</dbReference>
<dbReference type="InterPro" id="IPR050769">
    <property type="entry name" value="NAT_camello-type"/>
</dbReference>
<accession>A0A1C0YDE1</accession>
<keyword evidence="1" id="KW-0808">Transferase</keyword>
<gene>
    <name evidence="3" type="ORF">A6M13_13765</name>
</gene>
<dbReference type="Proteomes" id="UP000093199">
    <property type="component" value="Unassembled WGS sequence"/>
</dbReference>
<dbReference type="PROSITE" id="PS51186">
    <property type="entry name" value="GNAT"/>
    <property type="match status" value="1"/>
</dbReference>
<reference evidence="3 4" key="1">
    <citation type="submission" date="2016-07" db="EMBL/GenBank/DDBJ databases">
        <title>Caryophanon tenue genome sequencing.</title>
        <authorList>
            <person name="Verma A."/>
            <person name="Pal Y."/>
            <person name="Krishnamurthi S."/>
        </authorList>
    </citation>
    <scope>NUCLEOTIDE SEQUENCE [LARGE SCALE GENOMIC DNA]</scope>
    <source>
        <strain evidence="3 4">DSM 14152</strain>
    </source>
</reference>
<organism evidence="3 4">
    <name type="scientific">Caryophanon tenue</name>
    <dbReference type="NCBI Taxonomy" id="33978"/>
    <lineage>
        <taxon>Bacteria</taxon>
        <taxon>Bacillati</taxon>
        <taxon>Bacillota</taxon>
        <taxon>Bacilli</taxon>
        <taxon>Bacillales</taxon>
        <taxon>Caryophanaceae</taxon>
        <taxon>Caryophanon</taxon>
    </lineage>
</organism>
<proteinExistence type="predicted"/>
<dbReference type="InterPro" id="IPR000182">
    <property type="entry name" value="GNAT_dom"/>
</dbReference>
<keyword evidence="4" id="KW-1185">Reference proteome</keyword>